<feature type="compositionally biased region" description="Low complexity" evidence="6">
    <location>
        <begin position="558"/>
        <end position="567"/>
    </location>
</feature>
<evidence type="ECO:0000256" key="1">
    <source>
        <dbReference type="ARBA" id="ARBA00004123"/>
    </source>
</evidence>
<keyword evidence="3" id="KW-0805">Transcription regulation</keyword>
<sequence length="808" mass="91045">MPSPVVAADSVPPTSTNEHKSNNTTTSPNLTTNSTDARSADTNEFDSTEVQDKSGDGPQPVALAGSDAIREGKEKAKAIMAASGMNVAPNTEAKTSSAQGKQTTTIAPAINGVAQLSRKRSRSGSRRPTPPPKSEDGQRTAEDEYGRHMLEKYRERDQTYFAHIYDQDRSRTDLMNTLVARRQYFTEIDNERRRNPAAVYGEGYHGYGNIRTDHHQFQLVYPAQRKRLGHRRAKRFHIPRTLIGSQADQVEELVPMRLDIEFDKIKLRDTFTWNLQDRVTPIDAFAETLVEDFLIPPEAIPHVTHQVTLKIQEQLYEYYPHVFIKEEALDTNLPYHAYKNDEMRILVKLNITIGPNTLVDQFEWDINNPLNSPEQFATAMCHDLSLSGEFATAIAHQIREQSQMFSKSLYITAHPFDGRPIEDVEVRDAFLPSPMNTTFRPQQMAKEYSPYLWELSESDLQREELSILREQRRQKRSVTRRGGPALPDLKDRERTVRTLVVSSVIPGASETLENARVFKLSRISGRGRRAARVDGGGDDSDESETDESELEEAAQTQITGGTARTRGMRGAAIAAQGAMRAHLGRSTTPELASLHHHETRHTSRRFDPREESVVEPTKMVVLRIPREKYRQWLRNYKNRPPGQSHLSSTPNHPGSSSMPPPLSTPARSIQGTPAPDASATAPGGQPWKYYPDGKVDAPTPPPAGLTPPPPPWLSKALQDLHQRYPQDSFEAIMRYTAVRRDNEPIRADAPVEPENMKYQWLPRVRCTDCPGKLYTPGPEHTLENFEVHLRNRAHKTNVEARTKRGAPA</sequence>
<feature type="compositionally biased region" description="Basic and acidic residues" evidence="6">
    <location>
        <begin position="68"/>
        <end position="77"/>
    </location>
</feature>
<evidence type="ECO:0000256" key="3">
    <source>
        <dbReference type="ARBA" id="ARBA00023015"/>
    </source>
</evidence>
<evidence type="ECO:0000256" key="6">
    <source>
        <dbReference type="SAM" id="MobiDB-lite"/>
    </source>
</evidence>
<feature type="compositionally biased region" description="Low complexity" evidence="6">
    <location>
        <begin position="1"/>
        <end position="13"/>
    </location>
</feature>
<dbReference type="InterPro" id="IPR006939">
    <property type="entry name" value="SNF5"/>
</dbReference>
<feature type="region of interest" description="Disordered" evidence="6">
    <location>
        <begin position="1"/>
        <end position="142"/>
    </location>
</feature>
<accession>A0A9P4P420</accession>
<reference evidence="7" key="1">
    <citation type="journal article" date="2020" name="Stud. Mycol.">
        <title>101 Dothideomycetes genomes: a test case for predicting lifestyles and emergence of pathogens.</title>
        <authorList>
            <person name="Haridas S."/>
            <person name="Albert R."/>
            <person name="Binder M."/>
            <person name="Bloem J."/>
            <person name="Labutti K."/>
            <person name="Salamov A."/>
            <person name="Andreopoulos B."/>
            <person name="Baker S."/>
            <person name="Barry K."/>
            <person name="Bills G."/>
            <person name="Bluhm B."/>
            <person name="Cannon C."/>
            <person name="Castanera R."/>
            <person name="Culley D."/>
            <person name="Daum C."/>
            <person name="Ezra D."/>
            <person name="Gonzalez J."/>
            <person name="Henrissat B."/>
            <person name="Kuo A."/>
            <person name="Liang C."/>
            <person name="Lipzen A."/>
            <person name="Lutzoni F."/>
            <person name="Magnuson J."/>
            <person name="Mondo S."/>
            <person name="Nolan M."/>
            <person name="Ohm R."/>
            <person name="Pangilinan J."/>
            <person name="Park H.-J."/>
            <person name="Ramirez L."/>
            <person name="Alfaro M."/>
            <person name="Sun H."/>
            <person name="Tritt A."/>
            <person name="Yoshinaga Y."/>
            <person name="Zwiers L.-H."/>
            <person name="Turgeon B."/>
            <person name="Goodwin S."/>
            <person name="Spatafora J."/>
            <person name="Crous P."/>
            <person name="Grigoriev I."/>
        </authorList>
    </citation>
    <scope>NUCLEOTIDE SEQUENCE</scope>
    <source>
        <strain evidence="7">CBS 130266</strain>
    </source>
</reference>
<evidence type="ECO:0000256" key="5">
    <source>
        <dbReference type="ARBA" id="ARBA00023242"/>
    </source>
</evidence>
<feature type="compositionally biased region" description="Low complexity" evidence="6">
    <location>
        <begin position="22"/>
        <end position="35"/>
    </location>
</feature>
<feature type="compositionally biased region" description="Basic and acidic residues" evidence="6">
    <location>
        <begin position="133"/>
        <end position="142"/>
    </location>
</feature>
<comment type="similarity">
    <text evidence="2">Belongs to the SNF5 family.</text>
</comment>
<dbReference type="PANTHER" id="PTHR10019">
    <property type="entry name" value="SNF5"/>
    <property type="match status" value="1"/>
</dbReference>
<keyword evidence="5" id="KW-0539">Nucleus</keyword>
<dbReference type="GO" id="GO:0006338">
    <property type="term" value="P:chromatin remodeling"/>
    <property type="evidence" value="ECO:0007669"/>
    <property type="project" value="InterPro"/>
</dbReference>
<comment type="caution">
    <text evidence="7">The sequence shown here is derived from an EMBL/GenBank/DDBJ whole genome shotgun (WGS) entry which is preliminary data.</text>
</comment>
<feature type="compositionally biased region" description="Pro residues" evidence="6">
    <location>
        <begin position="698"/>
        <end position="712"/>
    </location>
</feature>
<dbReference type="OrthoDB" id="515064at2759"/>
<feature type="region of interest" description="Disordered" evidence="6">
    <location>
        <begin position="636"/>
        <end position="712"/>
    </location>
</feature>
<keyword evidence="4" id="KW-0804">Transcription</keyword>
<name>A0A9P4P420_9PEZI</name>
<dbReference type="Pfam" id="PF04855">
    <property type="entry name" value="SNF5"/>
    <property type="match status" value="1"/>
</dbReference>
<dbReference type="Proteomes" id="UP000800235">
    <property type="component" value="Unassembled WGS sequence"/>
</dbReference>
<evidence type="ECO:0000313" key="8">
    <source>
        <dbReference type="Proteomes" id="UP000800235"/>
    </source>
</evidence>
<keyword evidence="8" id="KW-1185">Reference proteome</keyword>
<feature type="compositionally biased region" description="Polar residues" evidence="6">
    <location>
        <begin position="644"/>
        <end position="657"/>
    </location>
</feature>
<proteinExistence type="inferred from homology"/>
<dbReference type="GO" id="GO:0000228">
    <property type="term" value="C:nuclear chromosome"/>
    <property type="evidence" value="ECO:0007669"/>
    <property type="project" value="InterPro"/>
</dbReference>
<organism evidence="7 8">
    <name type="scientific">Tothia fuscella</name>
    <dbReference type="NCBI Taxonomy" id="1048955"/>
    <lineage>
        <taxon>Eukaryota</taxon>
        <taxon>Fungi</taxon>
        <taxon>Dikarya</taxon>
        <taxon>Ascomycota</taxon>
        <taxon>Pezizomycotina</taxon>
        <taxon>Dothideomycetes</taxon>
        <taxon>Pleosporomycetidae</taxon>
        <taxon>Venturiales</taxon>
        <taxon>Cylindrosympodiaceae</taxon>
        <taxon>Tothia</taxon>
    </lineage>
</organism>
<evidence type="ECO:0000313" key="7">
    <source>
        <dbReference type="EMBL" id="KAF2436181.1"/>
    </source>
</evidence>
<feature type="region of interest" description="Disordered" evidence="6">
    <location>
        <begin position="589"/>
        <end position="613"/>
    </location>
</feature>
<evidence type="ECO:0000256" key="4">
    <source>
        <dbReference type="ARBA" id="ARBA00023163"/>
    </source>
</evidence>
<feature type="compositionally biased region" description="Acidic residues" evidence="6">
    <location>
        <begin position="536"/>
        <end position="552"/>
    </location>
</feature>
<protein>
    <submittedName>
        <fullName evidence="7">SNF5-domain-containing protein</fullName>
    </submittedName>
</protein>
<feature type="compositionally biased region" description="Polar residues" evidence="6">
    <location>
        <begin position="88"/>
        <end position="106"/>
    </location>
</feature>
<comment type="subcellular location">
    <subcellularLocation>
        <location evidence="1">Nucleus</location>
    </subcellularLocation>
</comment>
<feature type="region of interest" description="Disordered" evidence="6">
    <location>
        <begin position="526"/>
        <end position="567"/>
    </location>
</feature>
<dbReference type="EMBL" id="MU007011">
    <property type="protein sequence ID" value="KAF2436181.1"/>
    <property type="molecule type" value="Genomic_DNA"/>
</dbReference>
<evidence type="ECO:0000256" key="2">
    <source>
        <dbReference type="ARBA" id="ARBA00010239"/>
    </source>
</evidence>
<gene>
    <name evidence="7" type="ORF">EJ08DRAFT_578925</name>
</gene>
<dbReference type="AlphaFoldDB" id="A0A9P4P420"/>
<feature type="compositionally biased region" description="Basic and acidic residues" evidence="6">
    <location>
        <begin position="593"/>
        <end position="612"/>
    </location>
</feature>